<dbReference type="SUPFAM" id="SSF51230">
    <property type="entry name" value="Single hybrid motif"/>
    <property type="match status" value="1"/>
</dbReference>
<sequence>MPTDPGSGPDSGPGLVTVKGCPLPLGLLYDVPNHMWYEPLPGGLVRLGMTVVAVALANGRIFAFTPKRAGRALEKGRSGATIESSKWVGPARVAFDGVVVAVNHALIDRPSLMVADPYGAGWMMTARPAGDDALAALTPGTAVADAYADWMRANNFPGCGTPAG</sequence>
<organism evidence="2 3">
    <name type="scientific">Azospirillum oleiclasticum</name>
    <dbReference type="NCBI Taxonomy" id="2735135"/>
    <lineage>
        <taxon>Bacteria</taxon>
        <taxon>Pseudomonadati</taxon>
        <taxon>Pseudomonadota</taxon>
        <taxon>Alphaproteobacteria</taxon>
        <taxon>Rhodospirillales</taxon>
        <taxon>Azospirillaceae</taxon>
        <taxon>Azospirillum</taxon>
    </lineage>
</organism>
<accession>A0ABX2TAV4</accession>
<keyword evidence="1" id="KW-0472">Membrane</keyword>
<dbReference type="EMBL" id="JABFDB010000011">
    <property type="protein sequence ID" value="NYZ21388.1"/>
    <property type="molecule type" value="Genomic_DNA"/>
</dbReference>
<protein>
    <submittedName>
        <fullName evidence="2">Glycine cleavage system protein H</fullName>
    </submittedName>
</protein>
<gene>
    <name evidence="2" type="ORF">HND93_16860</name>
</gene>
<name>A0ABX2TAV4_9PROT</name>
<dbReference type="Proteomes" id="UP000584642">
    <property type="component" value="Unassembled WGS sequence"/>
</dbReference>
<proteinExistence type="predicted"/>
<dbReference type="Gene3D" id="2.40.50.100">
    <property type="match status" value="1"/>
</dbReference>
<comment type="caution">
    <text evidence="2">The sequence shown here is derived from an EMBL/GenBank/DDBJ whole genome shotgun (WGS) entry which is preliminary data.</text>
</comment>
<dbReference type="CDD" id="cd06848">
    <property type="entry name" value="GCS_H"/>
    <property type="match status" value="1"/>
</dbReference>
<dbReference type="InterPro" id="IPR033753">
    <property type="entry name" value="GCV_H/Fam206"/>
</dbReference>
<dbReference type="Pfam" id="PF01597">
    <property type="entry name" value="GCV_H"/>
    <property type="match status" value="1"/>
</dbReference>
<dbReference type="RefSeq" id="WP_180283149.1">
    <property type="nucleotide sequence ID" value="NZ_JABFDB010000011.1"/>
</dbReference>
<evidence type="ECO:0000256" key="1">
    <source>
        <dbReference type="SAM" id="Phobius"/>
    </source>
</evidence>
<keyword evidence="3" id="KW-1185">Reference proteome</keyword>
<reference evidence="2 3" key="1">
    <citation type="submission" date="2020-05" db="EMBL/GenBank/DDBJ databases">
        <title>Azospirillum oleiclasticum sp. nov, a nitrogen-fixing and heavy crude oil-emulsifying bacterium isolated from the crude oil of Yumen Oilfield.</title>
        <authorList>
            <person name="Wu D."/>
            <person name="Cai M."/>
            <person name="Zhang X."/>
        </authorList>
    </citation>
    <scope>NUCLEOTIDE SEQUENCE [LARGE SCALE GENOMIC DNA]</scope>
    <source>
        <strain evidence="2 3">ROY-1-1-2</strain>
    </source>
</reference>
<keyword evidence="1" id="KW-0812">Transmembrane</keyword>
<keyword evidence="1" id="KW-1133">Transmembrane helix</keyword>
<dbReference type="InterPro" id="IPR011053">
    <property type="entry name" value="Single_hybrid_motif"/>
</dbReference>
<evidence type="ECO:0000313" key="3">
    <source>
        <dbReference type="Proteomes" id="UP000584642"/>
    </source>
</evidence>
<evidence type="ECO:0000313" key="2">
    <source>
        <dbReference type="EMBL" id="NYZ21388.1"/>
    </source>
</evidence>
<feature type="transmembrane region" description="Helical" evidence="1">
    <location>
        <begin position="44"/>
        <end position="63"/>
    </location>
</feature>